<name>A0A098TN26_9CYAN</name>
<evidence type="ECO:0000313" key="3">
    <source>
        <dbReference type="Proteomes" id="UP000030170"/>
    </source>
</evidence>
<dbReference type="AlphaFoldDB" id="A0A098TN26"/>
<gene>
    <name evidence="2" type="ORF">DO97_15240</name>
</gene>
<dbReference type="OrthoDB" id="484368at2"/>
<dbReference type="PIRSF" id="PIRSF014979">
    <property type="entry name" value="UCP014979"/>
    <property type="match status" value="1"/>
</dbReference>
<dbReference type="Pfam" id="PF01345">
    <property type="entry name" value="DUF11"/>
    <property type="match status" value="1"/>
</dbReference>
<dbReference type="InterPro" id="IPR047589">
    <property type="entry name" value="DUF11_rpt"/>
</dbReference>
<dbReference type="InterPro" id="IPR014468">
    <property type="entry name" value="UCP014979"/>
</dbReference>
<dbReference type="RefSeq" id="WP_036531067.1">
    <property type="nucleotide sequence ID" value="NZ_JJML01000005.1"/>
</dbReference>
<evidence type="ECO:0000313" key="2">
    <source>
        <dbReference type="EMBL" id="KGF73656.1"/>
    </source>
</evidence>
<proteinExistence type="predicted"/>
<reference evidence="2 3" key="1">
    <citation type="journal article" date="2014" name="Mol. Ecol.">
        <title>Evolution of Synechococcus.</title>
        <authorList>
            <person name="Dvorak P."/>
            <person name="Casamatta D."/>
            <person name="Hasler P."/>
            <person name="Poulickova A."/>
            <person name="Ondrej V."/>
            <person name="Sanges R."/>
        </authorList>
    </citation>
    <scope>NUCLEOTIDE SEQUENCE [LARGE SCALE GENOMIC DNA]</scope>
    <source>
        <strain evidence="2 3">CAUP A 1101</strain>
    </source>
</reference>
<dbReference type="STRING" id="1497020.DO97_15240"/>
<dbReference type="InterPro" id="IPR001434">
    <property type="entry name" value="OmcB-like_DUF11"/>
</dbReference>
<protein>
    <recommendedName>
        <fullName evidence="1">DUF11 domain-containing protein</fullName>
    </recommendedName>
</protein>
<sequence length="190" mass="20244">MKYLCLSGLGVLTLLVSTQVGNLSALALSSSTAEVLIAQAASAKPELKLALVAEKRVLEKDAQGQEKVTWQPVGDRTAVKPGDVVRYTVSTNNLGNRAASNVVITQPIPKSTIYILNSASAITNGGAVITYSIDGGKSFIEKPTVQVKLADGRMETRPAPADAYTHVRWKLSQAIPSKAIAKVIYQVRVR</sequence>
<dbReference type="EMBL" id="JJML01000005">
    <property type="protein sequence ID" value="KGF73656.1"/>
    <property type="molecule type" value="Genomic_DNA"/>
</dbReference>
<organism evidence="2 3">
    <name type="scientific">Neosynechococcus sphagnicola sy1</name>
    <dbReference type="NCBI Taxonomy" id="1497020"/>
    <lineage>
        <taxon>Bacteria</taxon>
        <taxon>Bacillati</taxon>
        <taxon>Cyanobacteriota</taxon>
        <taxon>Cyanophyceae</taxon>
        <taxon>Neosynechococcales</taxon>
        <taxon>Neosynechococcaceae</taxon>
        <taxon>Neosynechococcus</taxon>
    </lineage>
</organism>
<evidence type="ECO:0000259" key="1">
    <source>
        <dbReference type="Pfam" id="PF01345"/>
    </source>
</evidence>
<comment type="caution">
    <text evidence="2">The sequence shown here is derived from an EMBL/GenBank/DDBJ whole genome shotgun (WGS) entry which is preliminary data.</text>
</comment>
<accession>A0A098TN26</accession>
<dbReference type="NCBIfam" id="TIGR01451">
    <property type="entry name" value="B_ant_repeat"/>
    <property type="match status" value="1"/>
</dbReference>
<dbReference type="Proteomes" id="UP000030170">
    <property type="component" value="Unassembled WGS sequence"/>
</dbReference>
<keyword evidence="3" id="KW-1185">Reference proteome</keyword>
<feature type="domain" description="DUF11" evidence="1">
    <location>
        <begin position="75"/>
        <end position="126"/>
    </location>
</feature>